<feature type="region of interest" description="Disordered" evidence="3">
    <location>
        <begin position="1"/>
        <end position="71"/>
    </location>
</feature>
<evidence type="ECO:0000256" key="1">
    <source>
        <dbReference type="ARBA" id="ARBA00023125"/>
    </source>
</evidence>
<feature type="compositionally biased region" description="Basic and acidic residues" evidence="3">
    <location>
        <begin position="37"/>
        <end position="48"/>
    </location>
</feature>
<organism evidence="5 6">
    <name type="scientific">Nitzschia inconspicua</name>
    <dbReference type="NCBI Taxonomy" id="303405"/>
    <lineage>
        <taxon>Eukaryota</taxon>
        <taxon>Sar</taxon>
        <taxon>Stramenopiles</taxon>
        <taxon>Ochrophyta</taxon>
        <taxon>Bacillariophyta</taxon>
        <taxon>Bacillariophyceae</taxon>
        <taxon>Bacillariophycidae</taxon>
        <taxon>Bacillariales</taxon>
        <taxon>Bacillariaceae</taxon>
        <taxon>Nitzschia</taxon>
    </lineage>
</organism>
<dbReference type="GO" id="GO:0043565">
    <property type="term" value="F:sequence-specific DNA binding"/>
    <property type="evidence" value="ECO:0007669"/>
    <property type="project" value="InterPro"/>
</dbReference>
<feature type="region of interest" description="Disordered" evidence="3">
    <location>
        <begin position="286"/>
        <end position="368"/>
    </location>
</feature>
<feature type="compositionally biased region" description="Low complexity" evidence="3">
    <location>
        <begin position="49"/>
        <end position="62"/>
    </location>
</feature>
<feature type="region of interest" description="Disordered" evidence="3">
    <location>
        <begin position="79"/>
        <end position="98"/>
    </location>
</feature>
<dbReference type="AlphaFoldDB" id="A0A9K3LYS3"/>
<feature type="region of interest" description="Disordered" evidence="3">
    <location>
        <begin position="760"/>
        <end position="785"/>
    </location>
</feature>
<feature type="compositionally biased region" description="Low complexity" evidence="3">
    <location>
        <begin position="300"/>
        <end position="311"/>
    </location>
</feature>
<comment type="caution">
    <text evidence="5">The sequence shown here is derived from an EMBL/GenBank/DDBJ whole genome shotgun (WGS) entry which is preliminary data.</text>
</comment>
<comment type="similarity">
    <text evidence="2">Belongs to the HSF family.</text>
</comment>
<keyword evidence="6" id="KW-1185">Reference proteome</keyword>
<sequence length="785" mass="83545">MTGSGVKTLPEKEMGGKEKEGNHDTEDNDGSPSKSGSIKDRPQEERLAKGFSPPSGPSSKGSLEPASPAVYSCTPASTTGALAPGRAPSSASPSRSRFPDKLHRLLDHCSNDPVESQIVSWIGNRAFKVHNAKQFASTILPRYFSTTTYKSFQRNLNLWGFTCIAKGSRRGVTFHPFFVRGNEDDLSSNMKRSGDPTKSVQQLDQRVRLSSMDSSLKSNAAGTTIPPPLSVMNPGLTSNSISALSALTSATNFPAAVAAMGAGQVVSLLQSLGLADGGAGVAAIAQTSGDTSEKPRSGRSYKSNNGSASSSPQVKKRKAAPKSGPPAKKEKQATNSLPTSSLHDQRASEVNTSHRMLGGEPWNSSESDNVITSQAGGIDIQQVLAMANQSSQPGRINIQQLLVSANAKDVAASSNAAVIPSRANTSGELSEYTRQMLQETHSYPSNDVHRLVALSNDSNINVQQLFPGTSGTHGKHLLDTSKISHFSAGNAGLLANDAVLPEFAVLLRQQQLIKQLQLEQQPSSGEGSSMAALLASLEGTRQTNRIESLLKSKMQEGRQSQEFSLDQHFFGERLVLEQAVQTVLQQPQKLSALHRLQEEQRQIAHQQDQQAQHLQKNSLQQLLQQLQGGASSLSLSSQLLPQVPEDAAAPAAAAAAAVSSPSLSMVHLAQLLQSQQYASSQAQIAAASDMTGNPPSSQLQHLLQSLVTGEVAASSTLHTAGSAGFHLEVPRHQEEQLRDISETTSQQLLQLLQAQQSEAALASRARGTGQDNNNSNNNNNNNNFR</sequence>
<protein>
    <submittedName>
        <fullName evidence="5">HSF-type DNA-binding protein</fullName>
    </submittedName>
</protein>
<accession>A0A9K3LYS3</accession>
<reference evidence="5" key="1">
    <citation type="journal article" date="2021" name="Sci. Rep.">
        <title>Diploid genomic architecture of Nitzschia inconspicua, an elite biomass production diatom.</title>
        <authorList>
            <person name="Oliver A."/>
            <person name="Podell S."/>
            <person name="Pinowska A."/>
            <person name="Traller J.C."/>
            <person name="Smith S.R."/>
            <person name="McClure R."/>
            <person name="Beliaev A."/>
            <person name="Bohutskyi P."/>
            <person name="Hill E.A."/>
            <person name="Rabines A."/>
            <person name="Zheng H."/>
            <person name="Allen L.Z."/>
            <person name="Kuo A."/>
            <person name="Grigoriev I.V."/>
            <person name="Allen A.E."/>
            <person name="Hazlebeck D."/>
            <person name="Allen E.E."/>
        </authorList>
    </citation>
    <scope>NUCLEOTIDE SEQUENCE</scope>
    <source>
        <strain evidence="5">Hildebrandi</strain>
    </source>
</reference>
<dbReference type="InterPro" id="IPR000232">
    <property type="entry name" value="HSF_DNA-bd"/>
</dbReference>
<evidence type="ECO:0000256" key="3">
    <source>
        <dbReference type="SAM" id="MobiDB-lite"/>
    </source>
</evidence>
<feature type="compositionally biased region" description="Polar residues" evidence="3">
    <location>
        <begin position="333"/>
        <end position="354"/>
    </location>
</feature>
<name>A0A9K3LYS3_9STRA</name>
<evidence type="ECO:0000256" key="2">
    <source>
        <dbReference type="RuleBase" id="RU004020"/>
    </source>
</evidence>
<dbReference type="Pfam" id="PF00447">
    <property type="entry name" value="HSF_DNA-bind"/>
    <property type="match status" value="1"/>
</dbReference>
<gene>
    <name evidence="5" type="ORF">IV203_019073</name>
</gene>
<feature type="domain" description="HSF-type DNA-binding" evidence="4">
    <location>
        <begin position="94"/>
        <end position="193"/>
    </location>
</feature>
<evidence type="ECO:0000313" key="6">
    <source>
        <dbReference type="Proteomes" id="UP000693970"/>
    </source>
</evidence>
<proteinExistence type="inferred from homology"/>
<evidence type="ECO:0000313" key="5">
    <source>
        <dbReference type="EMBL" id="KAG7370503.1"/>
    </source>
</evidence>
<feature type="compositionally biased region" description="Basic and acidic residues" evidence="3">
    <location>
        <begin position="9"/>
        <end position="25"/>
    </location>
</feature>
<dbReference type="GO" id="GO:0003700">
    <property type="term" value="F:DNA-binding transcription factor activity"/>
    <property type="evidence" value="ECO:0007669"/>
    <property type="project" value="InterPro"/>
</dbReference>
<dbReference type="EMBL" id="JAGRRH010000004">
    <property type="protein sequence ID" value="KAG7370503.1"/>
    <property type="molecule type" value="Genomic_DNA"/>
</dbReference>
<evidence type="ECO:0000259" key="4">
    <source>
        <dbReference type="SMART" id="SM00415"/>
    </source>
</evidence>
<reference evidence="5" key="2">
    <citation type="submission" date="2021-04" db="EMBL/GenBank/DDBJ databases">
        <authorList>
            <person name="Podell S."/>
        </authorList>
    </citation>
    <scope>NUCLEOTIDE SEQUENCE</scope>
    <source>
        <strain evidence="5">Hildebrandi</strain>
    </source>
</reference>
<dbReference type="SMART" id="SM00415">
    <property type="entry name" value="HSF"/>
    <property type="match status" value="1"/>
</dbReference>
<keyword evidence="1 5" id="KW-0238">DNA-binding</keyword>
<feature type="compositionally biased region" description="Low complexity" evidence="3">
    <location>
        <begin position="83"/>
        <end position="96"/>
    </location>
</feature>
<dbReference type="Proteomes" id="UP000693970">
    <property type="component" value="Unassembled WGS sequence"/>
</dbReference>